<dbReference type="CDD" id="cd03801">
    <property type="entry name" value="GT4_PimA-like"/>
    <property type="match status" value="1"/>
</dbReference>
<keyword evidence="7" id="KW-1185">Reference proteome</keyword>
<keyword evidence="3 6" id="KW-0808">Transferase</keyword>
<dbReference type="SUPFAM" id="SSF53756">
    <property type="entry name" value="UDP-Glycosyltransferase/glycogen phosphorylase"/>
    <property type="match status" value="1"/>
</dbReference>
<dbReference type="EMBL" id="CP036271">
    <property type="protein sequence ID" value="QDT52143.1"/>
    <property type="molecule type" value="Genomic_DNA"/>
</dbReference>
<protein>
    <submittedName>
        <fullName evidence="6">GDP-mannose-dependent alpha-(1-6)-phosphatidylinositol monomannoside mannosyltransferase</fullName>
    </submittedName>
</protein>
<dbReference type="PANTHER" id="PTHR12526">
    <property type="entry name" value="GLYCOSYLTRANSFERASE"/>
    <property type="match status" value="1"/>
</dbReference>
<dbReference type="RefSeq" id="WP_145026275.1">
    <property type="nucleotide sequence ID" value="NZ_CP036271.1"/>
</dbReference>
<reference evidence="6 7" key="1">
    <citation type="submission" date="2019-02" db="EMBL/GenBank/DDBJ databases">
        <title>Deep-cultivation of Planctomycetes and their phenomic and genomic characterization uncovers novel biology.</title>
        <authorList>
            <person name="Wiegand S."/>
            <person name="Jogler M."/>
            <person name="Boedeker C."/>
            <person name="Pinto D."/>
            <person name="Vollmers J."/>
            <person name="Rivas-Marin E."/>
            <person name="Kohn T."/>
            <person name="Peeters S.H."/>
            <person name="Heuer A."/>
            <person name="Rast P."/>
            <person name="Oberbeckmann S."/>
            <person name="Bunk B."/>
            <person name="Jeske O."/>
            <person name="Meyerdierks A."/>
            <person name="Storesund J.E."/>
            <person name="Kallscheuer N."/>
            <person name="Luecker S."/>
            <person name="Lage O.M."/>
            <person name="Pohl T."/>
            <person name="Merkel B.J."/>
            <person name="Hornburger P."/>
            <person name="Mueller R.-W."/>
            <person name="Bruemmer F."/>
            <person name="Labrenz M."/>
            <person name="Spormann A.M."/>
            <person name="Op den Camp H."/>
            <person name="Overmann J."/>
            <person name="Amann R."/>
            <person name="Jetten M.S.M."/>
            <person name="Mascher T."/>
            <person name="Medema M.H."/>
            <person name="Devos D.P."/>
            <person name="Kaster A.-K."/>
            <person name="Ovreas L."/>
            <person name="Rohde M."/>
            <person name="Galperin M.Y."/>
            <person name="Jogler C."/>
        </authorList>
    </citation>
    <scope>NUCLEOTIDE SEQUENCE [LARGE SCALE GENOMIC DNA]</scope>
    <source>
        <strain evidence="6 7">Pan44</strain>
    </source>
</reference>
<dbReference type="GO" id="GO:0016757">
    <property type="term" value="F:glycosyltransferase activity"/>
    <property type="evidence" value="ECO:0007669"/>
    <property type="project" value="UniProtKB-KW"/>
</dbReference>
<dbReference type="InterPro" id="IPR028098">
    <property type="entry name" value="Glyco_trans_4-like_N"/>
</dbReference>
<accession>A0A517S7S9</accession>
<sequence>MHIAIITAGGAGMFCGSCMHDNAWARALIEAGHEVSLVPTYTPLRLDEPVSGDVSRVFLGGVNVYLDATSRLWRSVPRPLKRWLDSPVLLNLVSRLATRNNYSELGDLTLAMLEGERGPEAAAIDELASFLAELKPDAIILSNVLLSGIATRIRERVGQPMFAVLQGDDVFLDALPPQFRERATAAIRDRLPAFDRLLTHTRFYRDYMAGYLGIEPGRIELLPLSIDATEHMGRPTLREARSPTVGFFARLAPEKGLHHLVDAMELVRKSIPDACLKVGGYYSKQYEAYFEPLRRRTSNWGDGFHYAGSPASLRDKIAFFESCDVVSVPTEFLEPKGLYVLESLANGTPVVQPAHGSFPELIESTGGGWLAEPKNPESLARELLTALTDPALRLQRAERGYGGVRASHSPAALASRTVAILRGASSQSPAAVRTA</sequence>
<dbReference type="Pfam" id="PF00534">
    <property type="entry name" value="Glycos_transf_1"/>
    <property type="match status" value="1"/>
</dbReference>
<keyword evidence="2 6" id="KW-0328">Glycosyltransferase</keyword>
<comment type="similarity">
    <text evidence="1">Belongs to the glycosyltransferase group 1 family. Glycosyltransferase 4 subfamily.</text>
</comment>
<dbReference type="InterPro" id="IPR001296">
    <property type="entry name" value="Glyco_trans_1"/>
</dbReference>
<proteinExistence type="inferred from homology"/>
<evidence type="ECO:0000256" key="3">
    <source>
        <dbReference type="ARBA" id="ARBA00022679"/>
    </source>
</evidence>
<feature type="domain" description="Glycosyltransferase subfamily 4-like N-terminal" evidence="5">
    <location>
        <begin position="24"/>
        <end position="224"/>
    </location>
</feature>
<evidence type="ECO:0000259" key="5">
    <source>
        <dbReference type="Pfam" id="PF13579"/>
    </source>
</evidence>
<name>A0A517S7S9_9PLAN</name>
<dbReference type="AlphaFoldDB" id="A0A517S7S9"/>
<dbReference type="Gene3D" id="3.40.50.2000">
    <property type="entry name" value="Glycogen Phosphorylase B"/>
    <property type="match status" value="2"/>
</dbReference>
<dbReference type="Pfam" id="PF13579">
    <property type="entry name" value="Glyco_trans_4_4"/>
    <property type="match status" value="1"/>
</dbReference>
<dbReference type="Proteomes" id="UP000315700">
    <property type="component" value="Chromosome"/>
</dbReference>
<dbReference type="PANTHER" id="PTHR12526:SF640">
    <property type="entry name" value="COLANIC ACID BIOSYNTHESIS GLYCOSYLTRANSFERASE WCAL-RELATED"/>
    <property type="match status" value="1"/>
</dbReference>
<dbReference type="KEGG" id="ccos:Pan44_01520"/>
<feature type="domain" description="Glycosyl transferase family 1" evidence="4">
    <location>
        <begin position="240"/>
        <end position="401"/>
    </location>
</feature>
<dbReference type="OrthoDB" id="9802525at2"/>
<evidence type="ECO:0000313" key="6">
    <source>
        <dbReference type="EMBL" id="QDT52143.1"/>
    </source>
</evidence>
<evidence type="ECO:0000259" key="4">
    <source>
        <dbReference type="Pfam" id="PF00534"/>
    </source>
</evidence>
<gene>
    <name evidence="6" type="primary">pimB</name>
    <name evidence="6" type="ORF">Pan44_01520</name>
</gene>
<dbReference type="InParanoid" id="A0A517S7S9"/>
<evidence type="ECO:0000256" key="1">
    <source>
        <dbReference type="ARBA" id="ARBA00009481"/>
    </source>
</evidence>
<evidence type="ECO:0000313" key="7">
    <source>
        <dbReference type="Proteomes" id="UP000315700"/>
    </source>
</evidence>
<evidence type="ECO:0000256" key="2">
    <source>
        <dbReference type="ARBA" id="ARBA00022676"/>
    </source>
</evidence>
<organism evidence="6 7">
    <name type="scientific">Caulifigura coniformis</name>
    <dbReference type="NCBI Taxonomy" id="2527983"/>
    <lineage>
        <taxon>Bacteria</taxon>
        <taxon>Pseudomonadati</taxon>
        <taxon>Planctomycetota</taxon>
        <taxon>Planctomycetia</taxon>
        <taxon>Planctomycetales</taxon>
        <taxon>Planctomycetaceae</taxon>
        <taxon>Caulifigura</taxon>
    </lineage>
</organism>